<protein>
    <submittedName>
        <fullName evidence="1">Uncharacterized protein</fullName>
    </submittedName>
</protein>
<reference evidence="1" key="1">
    <citation type="journal article" date="2020" name="mSystems">
        <title>Genome- and Community-Level Interaction Insights into Carbon Utilization and Element Cycling Functions of Hydrothermarchaeota in Hydrothermal Sediment.</title>
        <authorList>
            <person name="Zhou Z."/>
            <person name="Liu Y."/>
            <person name="Xu W."/>
            <person name="Pan J."/>
            <person name="Luo Z.H."/>
            <person name="Li M."/>
        </authorList>
    </citation>
    <scope>NUCLEOTIDE SEQUENCE [LARGE SCALE GENOMIC DNA]</scope>
    <source>
        <strain evidence="1">SpSt-776</strain>
    </source>
</reference>
<organism evidence="1">
    <name type="scientific">Desulfobacca acetoxidans</name>
    <dbReference type="NCBI Taxonomy" id="60893"/>
    <lineage>
        <taxon>Bacteria</taxon>
        <taxon>Pseudomonadati</taxon>
        <taxon>Thermodesulfobacteriota</taxon>
        <taxon>Desulfobaccia</taxon>
        <taxon>Desulfobaccales</taxon>
        <taxon>Desulfobaccaceae</taxon>
        <taxon>Desulfobacca</taxon>
    </lineage>
</organism>
<comment type="caution">
    <text evidence="1">The sequence shown here is derived from an EMBL/GenBank/DDBJ whole genome shotgun (WGS) entry which is preliminary data.</text>
</comment>
<accession>A0A7C3WIT2</accession>
<gene>
    <name evidence="1" type="ORF">ENV62_10805</name>
</gene>
<dbReference type="EMBL" id="DTHB01000060">
    <property type="protein sequence ID" value="HGB15709.1"/>
    <property type="molecule type" value="Genomic_DNA"/>
</dbReference>
<sequence>MMQLRESIKRSIETTLMILDEALCQFEEWAQGRERRAVFYQERNNLSEAQRTEILSEITRMRDIFRELQDDLGLEGRVRGVANHIWGTCAVLAVNLEEIKGKYLSRYGKPPRELVAYLDPRIERLIAAVNHIFRLVEKSRI</sequence>
<dbReference type="AlphaFoldDB" id="A0A7C3WIT2"/>
<proteinExistence type="predicted"/>
<evidence type="ECO:0000313" key="1">
    <source>
        <dbReference type="EMBL" id="HGB15709.1"/>
    </source>
</evidence>
<name>A0A7C3WIT2_9BACT</name>